<dbReference type="Proteomes" id="UP000250235">
    <property type="component" value="Unassembled WGS sequence"/>
</dbReference>
<sequence>MGTQTQQDKAGNKYEVKPQYEELSKQLGGRHSNPVVTTPTIALDFSDTTQQSASHNVAPNQIPPGSNHAAGHFLEAEICYNRANILAQFLIIITLNLLPEAIPNSTLLRKLRLLKTELKPQELLTQKLKLAEERTHRLFSKASKSRSFAFPLPAKYNFSNGYQTKDLSKGNSAPQRSPKTKAGCDGKSREEMSRNQHNATLRAMSASSNFNSNQSQQIFMRHADVTIPADSNSTSRSYSNFDQR</sequence>
<evidence type="ECO:0000313" key="3">
    <source>
        <dbReference type="Proteomes" id="UP000250235"/>
    </source>
</evidence>
<dbReference type="EMBL" id="KQ988463">
    <property type="protein sequence ID" value="KZV55702.1"/>
    <property type="molecule type" value="Genomic_DNA"/>
</dbReference>
<proteinExistence type="predicted"/>
<keyword evidence="3" id="KW-1185">Reference proteome</keyword>
<gene>
    <name evidence="2" type="ORF">F511_14122</name>
</gene>
<feature type="compositionally biased region" description="Polar residues" evidence="1">
    <location>
        <begin position="229"/>
        <end position="244"/>
    </location>
</feature>
<evidence type="ECO:0000256" key="1">
    <source>
        <dbReference type="SAM" id="MobiDB-lite"/>
    </source>
</evidence>
<name>A0A2Z7DEB4_9LAMI</name>
<feature type="compositionally biased region" description="Polar residues" evidence="1">
    <location>
        <begin position="161"/>
        <end position="177"/>
    </location>
</feature>
<reference evidence="2 3" key="1">
    <citation type="journal article" date="2015" name="Proc. Natl. Acad. Sci. U.S.A.">
        <title>The resurrection genome of Boea hygrometrica: A blueprint for survival of dehydration.</title>
        <authorList>
            <person name="Xiao L."/>
            <person name="Yang G."/>
            <person name="Zhang L."/>
            <person name="Yang X."/>
            <person name="Zhao S."/>
            <person name="Ji Z."/>
            <person name="Zhou Q."/>
            <person name="Hu M."/>
            <person name="Wang Y."/>
            <person name="Chen M."/>
            <person name="Xu Y."/>
            <person name="Jin H."/>
            <person name="Xiao X."/>
            <person name="Hu G."/>
            <person name="Bao F."/>
            <person name="Hu Y."/>
            <person name="Wan P."/>
            <person name="Li L."/>
            <person name="Deng X."/>
            <person name="Kuang T."/>
            <person name="Xiang C."/>
            <person name="Zhu J.K."/>
            <person name="Oliver M.J."/>
            <person name="He Y."/>
        </authorList>
    </citation>
    <scope>NUCLEOTIDE SEQUENCE [LARGE SCALE GENOMIC DNA]</scope>
    <source>
        <strain evidence="3">cv. XS01</strain>
    </source>
</reference>
<dbReference type="AlphaFoldDB" id="A0A2Z7DEB4"/>
<organism evidence="2 3">
    <name type="scientific">Dorcoceras hygrometricum</name>
    <dbReference type="NCBI Taxonomy" id="472368"/>
    <lineage>
        <taxon>Eukaryota</taxon>
        <taxon>Viridiplantae</taxon>
        <taxon>Streptophyta</taxon>
        <taxon>Embryophyta</taxon>
        <taxon>Tracheophyta</taxon>
        <taxon>Spermatophyta</taxon>
        <taxon>Magnoliopsida</taxon>
        <taxon>eudicotyledons</taxon>
        <taxon>Gunneridae</taxon>
        <taxon>Pentapetalae</taxon>
        <taxon>asterids</taxon>
        <taxon>lamiids</taxon>
        <taxon>Lamiales</taxon>
        <taxon>Gesneriaceae</taxon>
        <taxon>Didymocarpoideae</taxon>
        <taxon>Trichosporeae</taxon>
        <taxon>Loxocarpinae</taxon>
        <taxon>Dorcoceras</taxon>
    </lineage>
</organism>
<protein>
    <submittedName>
        <fullName evidence="2">Uncharacterized protein</fullName>
    </submittedName>
</protein>
<feature type="compositionally biased region" description="Basic and acidic residues" evidence="1">
    <location>
        <begin position="182"/>
        <end position="194"/>
    </location>
</feature>
<feature type="region of interest" description="Disordered" evidence="1">
    <location>
        <begin position="225"/>
        <end position="244"/>
    </location>
</feature>
<evidence type="ECO:0000313" key="2">
    <source>
        <dbReference type="EMBL" id="KZV55702.1"/>
    </source>
</evidence>
<feature type="region of interest" description="Disordered" evidence="1">
    <location>
        <begin position="161"/>
        <end position="195"/>
    </location>
</feature>
<accession>A0A2Z7DEB4</accession>